<feature type="transmembrane region" description="Helical" evidence="6">
    <location>
        <begin position="165"/>
        <end position="188"/>
    </location>
</feature>
<dbReference type="PANTHER" id="PTHR30168">
    <property type="entry name" value="PUTATIVE MEMBRANE PROTEIN YPFJ"/>
    <property type="match status" value="1"/>
</dbReference>
<comment type="caution">
    <text evidence="7">The sequence shown here is derived from an EMBL/GenBank/DDBJ whole genome shotgun (WGS) entry which is preliminary data.</text>
</comment>
<evidence type="ECO:0000313" key="7">
    <source>
        <dbReference type="EMBL" id="TQM75720.1"/>
    </source>
</evidence>
<feature type="region of interest" description="Disordered" evidence="5">
    <location>
        <begin position="1"/>
        <end position="160"/>
    </location>
</feature>
<evidence type="ECO:0000256" key="3">
    <source>
        <dbReference type="ARBA" id="ARBA00022989"/>
    </source>
</evidence>
<dbReference type="Pfam" id="PF04228">
    <property type="entry name" value="Zn_peptidase"/>
    <property type="match status" value="1"/>
</dbReference>
<feature type="compositionally biased region" description="Pro residues" evidence="5">
    <location>
        <begin position="1"/>
        <end position="13"/>
    </location>
</feature>
<evidence type="ECO:0000256" key="4">
    <source>
        <dbReference type="ARBA" id="ARBA00023136"/>
    </source>
</evidence>
<keyword evidence="2 6" id="KW-0812">Transmembrane</keyword>
<organism evidence="7 8">
    <name type="scientific">Thermopolyspora flexuosa</name>
    <dbReference type="NCBI Taxonomy" id="103836"/>
    <lineage>
        <taxon>Bacteria</taxon>
        <taxon>Bacillati</taxon>
        <taxon>Actinomycetota</taxon>
        <taxon>Actinomycetes</taxon>
        <taxon>Streptosporangiales</taxon>
        <taxon>Streptosporangiaceae</taxon>
        <taxon>Thermopolyspora</taxon>
    </lineage>
</organism>
<keyword evidence="3 6" id="KW-1133">Transmembrane helix</keyword>
<gene>
    <name evidence="7" type="ORF">FHX40_2438</name>
</gene>
<dbReference type="EMBL" id="VFPQ01000001">
    <property type="protein sequence ID" value="TQM75720.1"/>
    <property type="molecule type" value="Genomic_DNA"/>
</dbReference>
<dbReference type="AlphaFoldDB" id="A0A543IYR7"/>
<comment type="subcellular location">
    <subcellularLocation>
        <location evidence="1">Membrane</location>
        <topology evidence="1">Single-pass membrane protein</topology>
    </subcellularLocation>
</comment>
<sequence>MATNGPHPPPHSPNPDWNGPQPGGISGPGPTDGNTLSYTFAAPGGDPRLTPGPSAPPPGGGFAAAMPPQGPPPGMPPQGMPPQPGPAGPYAPPPPPQGYGGPPAPPPGPHGAGPYPPGPRPPYPPPGPVGTPPRPPMPPRPYPPAAHPLGAPHHARRRSGTGASAAIGGFLGVLAGILVLLVIGANLLGEEDGPDTVSALPTPSFTFTPPTPAPYSPPNIDLPNRTAEATREAERQPTQVQRTPAVNRSLQNNSLYRAGRLPTVSCPAGSVNIGSHAQVKSLFLRTARCMNRAWATSLRKVGIPHMPPGYAIAAVRGRGACGDYPPRGSIVPYYCPRNTTIYASTSAMTRGLGNMPGYSTVTSWHGALTAIMAHEYGHHVQYLAGLTDAWWQRTLQSTSQSTRLALSRRLELQATCLAGMFMRAAAPSYPVTSQGRNILYYFHSRVGDQPGYPRDHGSPANNLRWFRMGFDHNNARQCNTWRASASAVS</sequence>
<accession>A0A543IYR7</accession>
<keyword evidence="8" id="KW-1185">Reference proteome</keyword>
<evidence type="ECO:0000256" key="1">
    <source>
        <dbReference type="ARBA" id="ARBA00004167"/>
    </source>
</evidence>
<feature type="compositionally biased region" description="Pro residues" evidence="5">
    <location>
        <begin position="68"/>
        <end position="146"/>
    </location>
</feature>
<dbReference type="GO" id="GO:0016020">
    <property type="term" value="C:membrane"/>
    <property type="evidence" value="ECO:0007669"/>
    <property type="project" value="UniProtKB-SubCell"/>
</dbReference>
<evidence type="ECO:0000256" key="2">
    <source>
        <dbReference type="ARBA" id="ARBA00022692"/>
    </source>
</evidence>
<evidence type="ECO:0000256" key="5">
    <source>
        <dbReference type="SAM" id="MobiDB-lite"/>
    </source>
</evidence>
<proteinExistence type="predicted"/>
<protein>
    <recommendedName>
        <fullName evidence="9">Neutral zinc metallopeptidase</fullName>
    </recommendedName>
</protein>
<name>A0A543IYR7_9ACTN</name>
<dbReference type="InterPro" id="IPR007343">
    <property type="entry name" value="Uncharacterised_pept_Zn_put"/>
</dbReference>
<evidence type="ECO:0000256" key="6">
    <source>
        <dbReference type="SAM" id="Phobius"/>
    </source>
</evidence>
<dbReference type="PANTHER" id="PTHR30168:SF0">
    <property type="entry name" value="INNER MEMBRANE PROTEIN"/>
    <property type="match status" value="1"/>
</dbReference>
<keyword evidence="4 6" id="KW-0472">Membrane</keyword>
<evidence type="ECO:0000313" key="8">
    <source>
        <dbReference type="Proteomes" id="UP000319213"/>
    </source>
</evidence>
<reference evidence="7 8" key="1">
    <citation type="submission" date="2019-06" db="EMBL/GenBank/DDBJ databases">
        <title>Sequencing the genomes of 1000 actinobacteria strains.</title>
        <authorList>
            <person name="Klenk H.-P."/>
        </authorList>
    </citation>
    <scope>NUCLEOTIDE SEQUENCE [LARGE SCALE GENOMIC DNA]</scope>
    <source>
        <strain evidence="7 8">DSM 43186</strain>
    </source>
</reference>
<dbReference type="Proteomes" id="UP000319213">
    <property type="component" value="Unassembled WGS sequence"/>
</dbReference>
<evidence type="ECO:0008006" key="9">
    <source>
        <dbReference type="Google" id="ProtNLM"/>
    </source>
</evidence>